<gene>
    <name evidence="9" type="ORF">H4075_09045</name>
</gene>
<evidence type="ECO:0000256" key="7">
    <source>
        <dbReference type="SAM" id="SignalP"/>
    </source>
</evidence>
<dbReference type="InterPro" id="IPR052062">
    <property type="entry name" value="Murein_DD/LD_carboxypeptidase"/>
</dbReference>
<dbReference type="GO" id="GO:0006508">
    <property type="term" value="P:proteolysis"/>
    <property type="evidence" value="ECO:0007669"/>
    <property type="project" value="UniProtKB-KW"/>
</dbReference>
<dbReference type="InterPro" id="IPR000064">
    <property type="entry name" value="NLP_P60_dom"/>
</dbReference>
<evidence type="ECO:0000313" key="10">
    <source>
        <dbReference type="Proteomes" id="UP000515344"/>
    </source>
</evidence>
<accession>A0A7G5XLE7</accession>
<dbReference type="PROSITE" id="PS51257">
    <property type="entry name" value="PROKAR_LIPOPROTEIN"/>
    <property type="match status" value="1"/>
</dbReference>
<keyword evidence="10" id="KW-1185">Reference proteome</keyword>
<evidence type="ECO:0000256" key="3">
    <source>
        <dbReference type="ARBA" id="ARBA00022729"/>
    </source>
</evidence>
<protein>
    <submittedName>
        <fullName evidence="9">C40 family peptidase</fullName>
    </submittedName>
</protein>
<feature type="signal peptide" evidence="7">
    <location>
        <begin position="1"/>
        <end position="24"/>
    </location>
</feature>
<organism evidence="9 10">
    <name type="scientific">Lacibacter sediminis</name>
    <dbReference type="NCBI Taxonomy" id="2760713"/>
    <lineage>
        <taxon>Bacteria</taxon>
        <taxon>Pseudomonadati</taxon>
        <taxon>Bacteroidota</taxon>
        <taxon>Chitinophagia</taxon>
        <taxon>Chitinophagales</taxon>
        <taxon>Chitinophagaceae</taxon>
        <taxon>Lacibacter</taxon>
    </lineage>
</organism>
<dbReference type="EMBL" id="CP060007">
    <property type="protein sequence ID" value="QNA46300.1"/>
    <property type="molecule type" value="Genomic_DNA"/>
</dbReference>
<keyword evidence="3 7" id="KW-0732">Signal</keyword>
<dbReference type="PROSITE" id="PS51935">
    <property type="entry name" value="NLPC_P60"/>
    <property type="match status" value="1"/>
</dbReference>
<evidence type="ECO:0000256" key="1">
    <source>
        <dbReference type="ARBA" id="ARBA00007074"/>
    </source>
</evidence>
<dbReference type="PANTHER" id="PTHR47360">
    <property type="entry name" value="MUREIN DD-ENDOPEPTIDASE MEPS/MUREIN LD-CARBOXYPEPTIDASE"/>
    <property type="match status" value="1"/>
</dbReference>
<feature type="compositionally biased region" description="Basic and acidic residues" evidence="6">
    <location>
        <begin position="37"/>
        <end position="49"/>
    </location>
</feature>
<dbReference type="RefSeq" id="WP_182806086.1">
    <property type="nucleotide sequence ID" value="NZ_CP060007.1"/>
</dbReference>
<evidence type="ECO:0000256" key="5">
    <source>
        <dbReference type="ARBA" id="ARBA00022807"/>
    </source>
</evidence>
<evidence type="ECO:0000256" key="2">
    <source>
        <dbReference type="ARBA" id="ARBA00022670"/>
    </source>
</evidence>
<keyword evidence="2" id="KW-0645">Protease</keyword>
<keyword evidence="5" id="KW-0788">Thiol protease</keyword>
<feature type="region of interest" description="Disordered" evidence="6">
    <location>
        <begin position="30"/>
        <end position="60"/>
    </location>
</feature>
<dbReference type="InterPro" id="IPR038765">
    <property type="entry name" value="Papain-like_cys_pep_sf"/>
</dbReference>
<dbReference type="GO" id="GO:0008234">
    <property type="term" value="F:cysteine-type peptidase activity"/>
    <property type="evidence" value="ECO:0007669"/>
    <property type="project" value="UniProtKB-KW"/>
</dbReference>
<evidence type="ECO:0000259" key="8">
    <source>
        <dbReference type="PROSITE" id="PS51935"/>
    </source>
</evidence>
<dbReference type="PANTHER" id="PTHR47360:SF1">
    <property type="entry name" value="ENDOPEPTIDASE NLPC-RELATED"/>
    <property type="match status" value="1"/>
</dbReference>
<dbReference type="KEGG" id="lacs:H4075_09045"/>
<evidence type="ECO:0000313" key="9">
    <source>
        <dbReference type="EMBL" id="QNA46300.1"/>
    </source>
</evidence>
<dbReference type="Pfam" id="PF00877">
    <property type="entry name" value="NLPC_P60"/>
    <property type="match status" value="1"/>
</dbReference>
<comment type="similarity">
    <text evidence="1">Belongs to the peptidase C40 family.</text>
</comment>
<sequence>MIRHLLTYLSAILLLTSCSTVKNAFQPKQSSTASATVEEKNEVRPEYKRVRTSSSTSTPQSSIFQTKDVASYSSSLELFSLSQFKYAIRLDVPVETIQNKSLYELIDNWWGTPYRLGGTTQKGIDCSAFVQTLMMGVFAMQLPRTAREQKEMASWIPMDDLKEGDLIFFNTRGGVSHVGVYLHNNKFVHASTSGGVMISDLNETYWSRKLLGAGRVLQNSSPKP</sequence>
<evidence type="ECO:0000256" key="6">
    <source>
        <dbReference type="SAM" id="MobiDB-lite"/>
    </source>
</evidence>
<dbReference type="Proteomes" id="UP000515344">
    <property type="component" value="Chromosome"/>
</dbReference>
<name>A0A7G5XLE7_9BACT</name>
<feature type="domain" description="NlpC/P60" evidence="8">
    <location>
        <begin position="96"/>
        <end position="217"/>
    </location>
</feature>
<reference evidence="10" key="1">
    <citation type="submission" date="2020-08" db="EMBL/GenBank/DDBJ databases">
        <title>Lacibacter sp. S13-6-6 genome sequencing.</title>
        <authorList>
            <person name="Jin L."/>
        </authorList>
    </citation>
    <scope>NUCLEOTIDE SEQUENCE [LARGE SCALE GENOMIC DNA]</scope>
    <source>
        <strain evidence="10">S13-6-6</strain>
    </source>
</reference>
<dbReference type="AlphaFoldDB" id="A0A7G5XLE7"/>
<keyword evidence="4" id="KW-0378">Hydrolase</keyword>
<proteinExistence type="inferred from homology"/>
<evidence type="ECO:0000256" key="4">
    <source>
        <dbReference type="ARBA" id="ARBA00022801"/>
    </source>
</evidence>
<dbReference type="SUPFAM" id="SSF54001">
    <property type="entry name" value="Cysteine proteinases"/>
    <property type="match status" value="1"/>
</dbReference>
<feature type="chain" id="PRO_5028960213" evidence="7">
    <location>
        <begin position="25"/>
        <end position="224"/>
    </location>
</feature>
<dbReference type="Gene3D" id="3.90.1720.10">
    <property type="entry name" value="endopeptidase domain like (from Nostoc punctiforme)"/>
    <property type="match status" value="1"/>
</dbReference>